<keyword evidence="2" id="KW-1185">Reference proteome</keyword>
<sequence length="676" mass="77230">MDIPKLLSNMCGEGAENLFSALIKPASIMAKDRKKDLLNIFMNFDLDQKKIFFDAVPYSGDMVDEQKYHYFGNNPAAAKQTYVVRDAGSMLNFWLGKSKGIMQNLYEFIGDGKLKELLKECQESQLFDEKGICEATIQFREALGEVEFEVKRDKADKGLYINGDKVSPDKFINFCLEDESNGKFVLVIPQIIKDGETICISQDEGYLTAITESLQGESSGSIAVCHLCGKSKHDINTVEYSTKLSKSSIGKVFVTTTVNYSPLFNKSNHQKNYSLCKACYEKILFGEKAVMRDYKIRIAGEDCVLLFAGITDKLETKFLPALKANIDAVFNHKELDQAVKDLINEFDCQGMATYLGKKIHLYEFHMVFYRTDGKSTSVVKTIESVSRIRFKEVNEAFEKILQERFDKFLTSFSLANIYRMIPVATNSKGEQLDIGRVLDFYSGILKGEAIARNVIFDFATEALEKGIRELNSAKLRNYKNLHRLEALYGKDYGKDFYSAEMVMMYLALIEVLQELKILNEEVVMMEKIGSPMVQYPEYIQEMEQFLTAHHFNMAQKKLFYMGVLMHLIGRAQYKQDHKTKPILDKITYSGMTDKEVLEFYLELQAKGRQYQSILLKNKILGVFEQIEGCVTRNLGEVDKKNQLTEKENVFFIKAGYSFCVLNYKNKGADNNDSSEE</sequence>
<organism evidence="1 2">
    <name type="scientific">Selenobaculum gibii</name>
    <dbReference type="NCBI Taxonomy" id="3054208"/>
    <lineage>
        <taxon>Bacteria</taxon>
        <taxon>Bacillati</taxon>
        <taxon>Bacillota</taxon>
        <taxon>Negativicutes</taxon>
        <taxon>Selenomonadales</taxon>
        <taxon>Selenomonadaceae</taxon>
        <taxon>Selenobaculum</taxon>
    </lineage>
</organism>
<dbReference type="InterPro" id="IPR013389">
    <property type="entry name" value="CRISPR-assoc_prot_Cas8b"/>
</dbReference>
<accession>A0A9Y2AIW7</accession>
<dbReference type="Pfam" id="PF09484">
    <property type="entry name" value="Cas_TM1802"/>
    <property type="match status" value="1"/>
</dbReference>
<dbReference type="AlphaFoldDB" id="A0A9Y2AIW7"/>
<reference evidence="1" key="1">
    <citation type="submission" date="2023-03" db="EMBL/GenBank/DDBJ databases">
        <title>Selenobaculum gbiensis gen. nov. sp. nov., a new bacterium isolated from the gut microbiota of IBD patient.</title>
        <authorList>
            <person name="Yeo S."/>
            <person name="Park H."/>
            <person name="Huh C.S."/>
        </authorList>
    </citation>
    <scope>NUCLEOTIDE SEQUENCE</scope>
    <source>
        <strain evidence="1">ICN-92133</strain>
    </source>
</reference>
<dbReference type="RefSeq" id="WP_147666786.1">
    <property type="nucleotide sequence ID" value="NZ_CP120678.1"/>
</dbReference>
<evidence type="ECO:0000313" key="2">
    <source>
        <dbReference type="Proteomes" id="UP001243623"/>
    </source>
</evidence>
<dbReference type="EMBL" id="CP120678">
    <property type="protein sequence ID" value="WIW71142.1"/>
    <property type="molecule type" value="Genomic_DNA"/>
</dbReference>
<protein>
    <submittedName>
        <fullName evidence="1">TM1802 family CRISPR-associated protein</fullName>
    </submittedName>
</protein>
<dbReference type="KEGG" id="sgbi:P3F81_02090"/>
<evidence type="ECO:0000313" key="1">
    <source>
        <dbReference type="EMBL" id="WIW71142.1"/>
    </source>
</evidence>
<dbReference type="Proteomes" id="UP001243623">
    <property type="component" value="Chromosome"/>
</dbReference>
<name>A0A9Y2AIW7_9FIRM</name>
<gene>
    <name evidence="1" type="ORF">P3F81_02090</name>
</gene>
<proteinExistence type="predicted"/>